<dbReference type="EMBL" id="CM047898">
    <property type="protein sequence ID" value="KAJ0104866.1"/>
    <property type="molecule type" value="Genomic_DNA"/>
</dbReference>
<dbReference type="Proteomes" id="UP001164250">
    <property type="component" value="Chromosome 2"/>
</dbReference>
<comment type="caution">
    <text evidence="1">The sequence shown here is derived from an EMBL/GenBank/DDBJ whole genome shotgun (WGS) entry which is preliminary data.</text>
</comment>
<keyword evidence="2" id="KW-1185">Reference proteome</keyword>
<reference evidence="2" key="1">
    <citation type="journal article" date="2023" name="G3 (Bethesda)">
        <title>Genome assembly and association tests identify interacting loci associated with vigor, precocity, and sex in interspecific pistachio rootstocks.</title>
        <authorList>
            <person name="Palmer W."/>
            <person name="Jacygrad E."/>
            <person name="Sagayaradj S."/>
            <person name="Cavanaugh K."/>
            <person name="Han R."/>
            <person name="Bertier L."/>
            <person name="Beede B."/>
            <person name="Kafkas S."/>
            <person name="Golino D."/>
            <person name="Preece J."/>
            <person name="Michelmore R."/>
        </authorList>
    </citation>
    <scope>NUCLEOTIDE SEQUENCE [LARGE SCALE GENOMIC DNA]</scope>
</reference>
<sequence>MAKNYIYFSQDKNPKRCQMKIRHSLINKY</sequence>
<organism evidence="1 2">
    <name type="scientific">Pistacia atlantica</name>
    <dbReference type="NCBI Taxonomy" id="434234"/>
    <lineage>
        <taxon>Eukaryota</taxon>
        <taxon>Viridiplantae</taxon>
        <taxon>Streptophyta</taxon>
        <taxon>Embryophyta</taxon>
        <taxon>Tracheophyta</taxon>
        <taxon>Spermatophyta</taxon>
        <taxon>Magnoliopsida</taxon>
        <taxon>eudicotyledons</taxon>
        <taxon>Gunneridae</taxon>
        <taxon>Pentapetalae</taxon>
        <taxon>rosids</taxon>
        <taxon>malvids</taxon>
        <taxon>Sapindales</taxon>
        <taxon>Anacardiaceae</taxon>
        <taxon>Pistacia</taxon>
    </lineage>
</organism>
<accession>A0ACC1BYP5</accession>
<gene>
    <name evidence="1" type="ORF">Patl1_18521</name>
</gene>
<proteinExistence type="predicted"/>
<evidence type="ECO:0000313" key="2">
    <source>
        <dbReference type="Proteomes" id="UP001164250"/>
    </source>
</evidence>
<name>A0ACC1BYP5_9ROSI</name>
<protein>
    <submittedName>
        <fullName evidence="1">Uncharacterized protein</fullName>
    </submittedName>
</protein>
<evidence type="ECO:0000313" key="1">
    <source>
        <dbReference type="EMBL" id="KAJ0104866.1"/>
    </source>
</evidence>